<dbReference type="SMART" id="SM00267">
    <property type="entry name" value="GGDEF"/>
    <property type="match status" value="1"/>
</dbReference>
<feature type="transmembrane region" description="Helical" evidence="2">
    <location>
        <begin position="170"/>
        <end position="189"/>
    </location>
</feature>
<feature type="domain" description="EAL" evidence="3">
    <location>
        <begin position="418"/>
        <end position="671"/>
    </location>
</feature>
<dbReference type="Gene3D" id="3.30.70.270">
    <property type="match status" value="1"/>
</dbReference>
<dbReference type="PANTHER" id="PTHR33121">
    <property type="entry name" value="CYCLIC DI-GMP PHOSPHODIESTERASE PDEF"/>
    <property type="match status" value="1"/>
</dbReference>
<accession>A0A1G9R8P8</accession>
<dbReference type="EMBL" id="FNHS01000001">
    <property type="protein sequence ID" value="SDM19669.1"/>
    <property type="molecule type" value="Genomic_DNA"/>
</dbReference>
<dbReference type="PROSITE" id="PS50883">
    <property type="entry name" value="EAL"/>
    <property type="match status" value="1"/>
</dbReference>
<dbReference type="Gene3D" id="3.20.20.450">
    <property type="entry name" value="EAL domain"/>
    <property type="match status" value="1"/>
</dbReference>
<dbReference type="CDD" id="cd01948">
    <property type="entry name" value="EAL"/>
    <property type="match status" value="1"/>
</dbReference>
<proteinExistence type="predicted"/>
<dbReference type="Pfam" id="PF00563">
    <property type="entry name" value="EAL"/>
    <property type="match status" value="1"/>
</dbReference>
<evidence type="ECO:0000259" key="4">
    <source>
        <dbReference type="PROSITE" id="PS50887"/>
    </source>
</evidence>
<dbReference type="STRING" id="582672.SAMN05216360_101151"/>
<feature type="transmembrane region" description="Helical" evidence="2">
    <location>
        <begin position="146"/>
        <end position="164"/>
    </location>
</feature>
<evidence type="ECO:0000313" key="6">
    <source>
        <dbReference type="Proteomes" id="UP000198704"/>
    </source>
</evidence>
<reference evidence="6" key="1">
    <citation type="submission" date="2016-10" db="EMBL/GenBank/DDBJ databases">
        <authorList>
            <person name="Varghese N."/>
            <person name="Submissions S."/>
        </authorList>
    </citation>
    <scope>NUCLEOTIDE SEQUENCE [LARGE SCALE GENOMIC DNA]</scope>
    <source>
        <strain evidence="6">BL47</strain>
    </source>
</reference>
<name>A0A1G9R8P8_9HYPH</name>
<evidence type="ECO:0000259" key="3">
    <source>
        <dbReference type="PROSITE" id="PS50883"/>
    </source>
</evidence>
<dbReference type="GO" id="GO:0071111">
    <property type="term" value="F:cyclic-guanylate-specific phosphodiesterase activity"/>
    <property type="evidence" value="ECO:0007669"/>
    <property type="project" value="InterPro"/>
</dbReference>
<protein>
    <submittedName>
        <fullName evidence="5">Diguanylate cyclase (GGDEF) domain-containing protein</fullName>
    </submittedName>
</protein>
<dbReference type="Proteomes" id="UP000198704">
    <property type="component" value="Unassembled WGS sequence"/>
</dbReference>
<dbReference type="CDD" id="cd01949">
    <property type="entry name" value="GGDEF"/>
    <property type="match status" value="1"/>
</dbReference>
<dbReference type="PROSITE" id="PS50887">
    <property type="entry name" value="GGDEF"/>
    <property type="match status" value="1"/>
</dbReference>
<dbReference type="InterPro" id="IPR043128">
    <property type="entry name" value="Rev_trsase/Diguanyl_cyclase"/>
</dbReference>
<dbReference type="Pfam" id="PF00990">
    <property type="entry name" value="GGDEF"/>
    <property type="match status" value="1"/>
</dbReference>
<dbReference type="InterPro" id="IPR001633">
    <property type="entry name" value="EAL_dom"/>
</dbReference>
<dbReference type="SUPFAM" id="SSF55073">
    <property type="entry name" value="Nucleotide cyclase"/>
    <property type="match status" value="1"/>
</dbReference>
<dbReference type="NCBIfam" id="TIGR00254">
    <property type="entry name" value="GGDEF"/>
    <property type="match status" value="1"/>
</dbReference>
<feature type="region of interest" description="Disordered" evidence="1">
    <location>
        <begin position="1"/>
        <end position="20"/>
    </location>
</feature>
<evidence type="ECO:0000313" key="5">
    <source>
        <dbReference type="EMBL" id="SDM19669.1"/>
    </source>
</evidence>
<keyword evidence="6" id="KW-1185">Reference proteome</keyword>
<dbReference type="InterPro" id="IPR035919">
    <property type="entry name" value="EAL_sf"/>
</dbReference>
<keyword evidence="2" id="KW-1133">Transmembrane helix</keyword>
<feature type="domain" description="GGDEF" evidence="4">
    <location>
        <begin position="279"/>
        <end position="409"/>
    </location>
</feature>
<dbReference type="AlphaFoldDB" id="A0A1G9R8P8"/>
<evidence type="ECO:0000256" key="2">
    <source>
        <dbReference type="SAM" id="Phobius"/>
    </source>
</evidence>
<gene>
    <name evidence="5" type="ORF">SAMN05216360_101151</name>
</gene>
<dbReference type="InterPro" id="IPR029787">
    <property type="entry name" value="Nucleotide_cyclase"/>
</dbReference>
<dbReference type="PANTHER" id="PTHR33121:SF70">
    <property type="entry name" value="SIGNALING PROTEIN YKOW"/>
    <property type="match status" value="1"/>
</dbReference>
<dbReference type="InterPro" id="IPR050706">
    <property type="entry name" value="Cyclic-di-GMP_PDE-like"/>
</dbReference>
<organism evidence="5 6">
    <name type="scientific">Methylobacterium phyllostachyos</name>
    <dbReference type="NCBI Taxonomy" id="582672"/>
    <lineage>
        <taxon>Bacteria</taxon>
        <taxon>Pseudomonadati</taxon>
        <taxon>Pseudomonadota</taxon>
        <taxon>Alphaproteobacteria</taxon>
        <taxon>Hyphomicrobiales</taxon>
        <taxon>Methylobacteriaceae</taxon>
        <taxon>Methylobacterium</taxon>
    </lineage>
</organism>
<feature type="transmembrane region" description="Helical" evidence="2">
    <location>
        <begin position="196"/>
        <end position="213"/>
    </location>
</feature>
<keyword evidence="2" id="KW-0812">Transmembrane</keyword>
<dbReference type="SUPFAM" id="SSF141868">
    <property type="entry name" value="EAL domain-like"/>
    <property type="match status" value="1"/>
</dbReference>
<evidence type="ECO:0000256" key="1">
    <source>
        <dbReference type="SAM" id="MobiDB-lite"/>
    </source>
</evidence>
<sequence length="675" mass="72425">MSVREQEASGWRLPDPDATVDPEESRAYALVRRDQLEAMRGSTLAAIPVNMLLGLASTVVACRSGHGEAGAVWFAVSTGANLLRICLCRMPCFGLTLTADASPELTARTAQSIDRHLRVCIAAACLSGLVWACQPLLCDGYTSAQTLFYLAITCGITAGAVTHGTAYARIPLGFILPPLLAVTFCLVAAGGFDRNCLAACVLLYLLALMNTAFRSEATFREVSRIKNEATALARSRAEAHASASALADEMRWRATHDDLTGLLNRAGFIQQAEMRLRSGPVSLLLLDLDGFKVINDVYGHKAGDRVLVEVARRIGAALPANGLAARLGGDEFAVLYDPAASGVPCEAMAAHLVAAVAQPFDGFDAGRLGVSIGIHADPEPSLTEMLSCADVALYAAKAAGRNHYRMFDAGLRERLETRRDLERDLSTALAEAALEVWFQPIYAMDAETLVGLEALVRWQHPRLGWIAPPDLIATAATAGLTESLLRYILEQVCAMMQILRSRGLGTVRVAMNVSPREMAQVPVDEIVIERLQALDLPPALLEIEITEETALDIGAVQGKLQALSRAGIRVALDDFGIGYSSLSSLRQLRADRIKIDRSFVTGLGTCDDKRGLVLAVLGLGRLLGLEVVAEGVESDEELRILQTMGCPFLQGYHLGRPMPESVLEATLFPARIAAA</sequence>
<dbReference type="InterPro" id="IPR000160">
    <property type="entry name" value="GGDEF_dom"/>
</dbReference>
<dbReference type="SMART" id="SM00052">
    <property type="entry name" value="EAL"/>
    <property type="match status" value="1"/>
</dbReference>
<keyword evidence="2" id="KW-0472">Membrane</keyword>